<reference evidence="9 10" key="1">
    <citation type="submission" date="2023-04" db="EMBL/GenBank/DDBJ databases">
        <title>Klugiella caeni sp. nov. isolated from the sludge of biochemical tank.</title>
        <authorList>
            <person name="Geng K."/>
        </authorList>
    </citation>
    <scope>NUCLEOTIDE SEQUENCE [LARGE SCALE GENOMIC DNA]</scope>
    <source>
        <strain evidence="9 10">YN-L-19</strain>
    </source>
</reference>
<evidence type="ECO:0000259" key="8">
    <source>
        <dbReference type="PROSITE" id="PS51012"/>
    </source>
</evidence>
<feature type="transmembrane region" description="Helical" evidence="6">
    <location>
        <begin position="274"/>
        <end position="295"/>
    </location>
</feature>
<dbReference type="PROSITE" id="PS51012">
    <property type="entry name" value="ABC_TM2"/>
    <property type="match status" value="1"/>
</dbReference>
<feature type="transmembrane region" description="Helical" evidence="6">
    <location>
        <begin position="157"/>
        <end position="182"/>
    </location>
</feature>
<gene>
    <name evidence="9" type="ORF">QF206_10155</name>
</gene>
<feature type="transmembrane region" description="Helical" evidence="6">
    <location>
        <begin position="188"/>
        <end position="209"/>
    </location>
</feature>
<evidence type="ECO:0000313" key="9">
    <source>
        <dbReference type="EMBL" id="MDI2099323.1"/>
    </source>
</evidence>
<dbReference type="PANTHER" id="PTHR43229">
    <property type="entry name" value="NODULATION PROTEIN J"/>
    <property type="match status" value="1"/>
</dbReference>
<dbReference type="InterPro" id="IPR051784">
    <property type="entry name" value="Nod_factor_ABC_transporter"/>
</dbReference>
<dbReference type="PRINTS" id="PR00164">
    <property type="entry name" value="ABC2TRNSPORT"/>
</dbReference>
<dbReference type="EMBL" id="JASATX010000004">
    <property type="protein sequence ID" value="MDI2099323.1"/>
    <property type="molecule type" value="Genomic_DNA"/>
</dbReference>
<dbReference type="GO" id="GO:0140359">
    <property type="term" value="F:ABC-type transporter activity"/>
    <property type="evidence" value="ECO:0007669"/>
    <property type="project" value="InterPro"/>
</dbReference>
<dbReference type="Proteomes" id="UP001321506">
    <property type="component" value="Unassembled WGS sequence"/>
</dbReference>
<evidence type="ECO:0000256" key="7">
    <source>
        <dbReference type="SAM" id="MobiDB-lite"/>
    </source>
</evidence>
<dbReference type="InterPro" id="IPR000412">
    <property type="entry name" value="ABC_2_transport"/>
</dbReference>
<feature type="compositionally biased region" description="Polar residues" evidence="7">
    <location>
        <begin position="1"/>
        <end position="11"/>
    </location>
</feature>
<dbReference type="InterPro" id="IPR047817">
    <property type="entry name" value="ABC2_TM_bact-type"/>
</dbReference>
<organism evidence="9 10">
    <name type="scientific">Ruicaihuangia caeni</name>
    <dbReference type="NCBI Taxonomy" id="3042517"/>
    <lineage>
        <taxon>Bacteria</taxon>
        <taxon>Bacillati</taxon>
        <taxon>Actinomycetota</taxon>
        <taxon>Actinomycetes</taxon>
        <taxon>Micrococcales</taxon>
        <taxon>Microbacteriaceae</taxon>
        <taxon>Ruicaihuangia</taxon>
    </lineage>
</organism>
<keyword evidence="6" id="KW-1003">Cell membrane</keyword>
<comment type="subcellular location">
    <subcellularLocation>
        <location evidence="6">Cell membrane</location>
        <topology evidence="6">Multi-pass membrane protein</topology>
    </subcellularLocation>
    <subcellularLocation>
        <location evidence="1">Membrane</location>
        <topology evidence="1">Multi-pass membrane protein</topology>
    </subcellularLocation>
</comment>
<feature type="region of interest" description="Disordered" evidence="7">
    <location>
        <begin position="1"/>
        <end position="38"/>
    </location>
</feature>
<dbReference type="Pfam" id="PF01061">
    <property type="entry name" value="ABC2_membrane"/>
    <property type="match status" value="1"/>
</dbReference>
<evidence type="ECO:0000256" key="5">
    <source>
        <dbReference type="ARBA" id="ARBA00023251"/>
    </source>
</evidence>
<sequence>MSSDDAMSTPASGAPPADRDVPATERSSPSQSAPPPGALPRRFGSWYVAEHWFRTMRAYLQTMLMTGIGTPLLYLYALGVGLATLVDQNIGAGSADAGAVGAVGYLVFVAPALLCSSAVTTAVDELTYPVIAGFKWNPFFIGMHAAPLQPRQIADGIVIAVSGRLLAQSTLYYLFMLLFGAVPSGLGFLAIVIATLTGLSFGVLVMAYSATIEQDKGQMNYVMRFVVLPMTLFSGTFFPLETLPVGLHWLGWISPLWHGTELARVASYGYQEPLWLTVAHVAYLLVLLAAGVALARRITTRRLTR</sequence>
<proteinExistence type="inferred from homology"/>
<feature type="domain" description="ABC transmembrane type-2" evidence="8">
    <location>
        <begin position="62"/>
        <end position="298"/>
    </location>
</feature>
<keyword evidence="6" id="KW-0813">Transport</keyword>
<comment type="similarity">
    <text evidence="6">Belongs to the ABC-2 integral membrane protein family.</text>
</comment>
<evidence type="ECO:0000256" key="6">
    <source>
        <dbReference type="RuleBase" id="RU361157"/>
    </source>
</evidence>
<dbReference type="InterPro" id="IPR013525">
    <property type="entry name" value="ABC2_TM"/>
</dbReference>
<keyword evidence="2 6" id="KW-0812">Transmembrane</keyword>
<feature type="transmembrane region" description="Helical" evidence="6">
    <location>
        <begin position="221"/>
        <end position="240"/>
    </location>
</feature>
<comment type="caution">
    <text evidence="9">The sequence shown here is derived from an EMBL/GenBank/DDBJ whole genome shotgun (WGS) entry which is preliminary data.</text>
</comment>
<dbReference type="PANTHER" id="PTHR43229:SF2">
    <property type="entry name" value="NODULATION PROTEIN J"/>
    <property type="match status" value="1"/>
</dbReference>
<protein>
    <recommendedName>
        <fullName evidence="6">Transport permease protein</fullName>
    </recommendedName>
</protein>
<evidence type="ECO:0000313" key="10">
    <source>
        <dbReference type="Proteomes" id="UP001321506"/>
    </source>
</evidence>
<name>A0AAW6TBH8_9MICO</name>
<evidence type="ECO:0000256" key="4">
    <source>
        <dbReference type="ARBA" id="ARBA00023136"/>
    </source>
</evidence>
<keyword evidence="4 6" id="KW-0472">Membrane</keyword>
<evidence type="ECO:0000256" key="2">
    <source>
        <dbReference type="ARBA" id="ARBA00022692"/>
    </source>
</evidence>
<dbReference type="GO" id="GO:0043190">
    <property type="term" value="C:ATP-binding cassette (ABC) transporter complex"/>
    <property type="evidence" value="ECO:0007669"/>
    <property type="project" value="InterPro"/>
</dbReference>
<dbReference type="AlphaFoldDB" id="A0AAW6TBH8"/>
<dbReference type="GO" id="GO:0046677">
    <property type="term" value="P:response to antibiotic"/>
    <property type="evidence" value="ECO:0007669"/>
    <property type="project" value="UniProtKB-KW"/>
</dbReference>
<evidence type="ECO:0000256" key="1">
    <source>
        <dbReference type="ARBA" id="ARBA00004141"/>
    </source>
</evidence>
<keyword evidence="5" id="KW-0046">Antibiotic resistance</keyword>
<feature type="transmembrane region" description="Helical" evidence="6">
    <location>
        <begin position="63"/>
        <end position="86"/>
    </location>
</feature>
<evidence type="ECO:0000256" key="3">
    <source>
        <dbReference type="ARBA" id="ARBA00022989"/>
    </source>
</evidence>
<keyword evidence="10" id="KW-1185">Reference proteome</keyword>
<accession>A0AAW6TBH8</accession>
<feature type="transmembrane region" description="Helical" evidence="6">
    <location>
        <begin position="98"/>
        <end position="120"/>
    </location>
</feature>
<dbReference type="PIRSF" id="PIRSF006648">
    <property type="entry name" value="DrrB"/>
    <property type="match status" value="1"/>
</dbReference>
<dbReference type="RefSeq" id="WP_281489113.1">
    <property type="nucleotide sequence ID" value="NZ_JASATX010000004.1"/>
</dbReference>
<keyword evidence="3 6" id="KW-1133">Transmembrane helix</keyword>